<dbReference type="Gene3D" id="2.160.10.10">
    <property type="entry name" value="Hexapeptide repeat proteins"/>
    <property type="match status" value="1"/>
</dbReference>
<dbReference type="InterPro" id="IPR001451">
    <property type="entry name" value="Hexapep"/>
</dbReference>
<keyword evidence="4" id="KW-0012">Acyltransferase</keyword>
<dbReference type="SUPFAM" id="SSF51161">
    <property type="entry name" value="Trimeric LpxA-like enzymes"/>
    <property type="match status" value="1"/>
</dbReference>
<keyword evidence="2 5" id="KW-0808">Transferase</keyword>
<comment type="caution">
    <text evidence="5">The sequence shown here is derived from an EMBL/GenBank/DDBJ whole genome shotgun (WGS) entry which is preliminary data.</text>
</comment>
<dbReference type="PANTHER" id="PTHR43300:SF4">
    <property type="entry name" value="ACYL-[ACYL-CARRIER-PROTEIN]--UDP-N-ACETYLGLUCOSAMINE O-ACYLTRANSFERASE"/>
    <property type="match status" value="1"/>
</dbReference>
<evidence type="ECO:0000313" key="6">
    <source>
        <dbReference type="Proteomes" id="UP000586067"/>
    </source>
</evidence>
<evidence type="ECO:0000256" key="1">
    <source>
        <dbReference type="ARBA" id="ARBA00007274"/>
    </source>
</evidence>
<evidence type="ECO:0000313" key="5">
    <source>
        <dbReference type="EMBL" id="NLQ18973.1"/>
    </source>
</evidence>
<sequence length="153" mass="16274">MSYIHPLADVASSVIGENTKIWQFVVILKGAKIGRNCNVCAHALIEGDVVIGNNVTIKSGVFLWDGTLIEDDVFIGPNATFTNDLMPRSKVYPEKFLGITLKRGSSIGANATILPGVTIGIEAMIGAGSVVTKDVPDYAVVVGNPAKIIRYTK</sequence>
<dbReference type="InterPro" id="IPR050179">
    <property type="entry name" value="Trans_hexapeptide_repeat"/>
</dbReference>
<comment type="similarity">
    <text evidence="1">Belongs to the transferase hexapeptide repeat family.</text>
</comment>
<dbReference type="Proteomes" id="UP000586067">
    <property type="component" value="Unassembled WGS sequence"/>
</dbReference>
<name>A0A847R936_9GAMM</name>
<gene>
    <name evidence="5" type="ORF">HGG82_15300</name>
</gene>
<dbReference type="AlphaFoldDB" id="A0A847R936"/>
<dbReference type="PANTHER" id="PTHR43300">
    <property type="entry name" value="ACETYLTRANSFERASE"/>
    <property type="match status" value="1"/>
</dbReference>
<keyword evidence="3" id="KW-0677">Repeat</keyword>
<dbReference type="RefSeq" id="WP_168827229.1">
    <property type="nucleotide sequence ID" value="NZ_CP073013.1"/>
</dbReference>
<dbReference type="InterPro" id="IPR011004">
    <property type="entry name" value="Trimer_LpxA-like_sf"/>
</dbReference>
<dbReference type="Pfam" id="PF00132">
    <property type="entry name" value="Hexapep"/>
    <property type="match status" value="3"/>
</dbReference>
<proteinExistence type="inferred from homology"/>
<protein>
    <submittedName>
        <fullName evidence="5">N-acetyltransferase</fullName>
    </submittedName>
</protein>
<evidence type="ECO:0000256" key="4">
    <source>
        <dbReference type="ARBA" id="ARBA00023315"/>
    </source>
</evidence>
<dbReference type="InterPro" id="IPR018357">
    <property type="entry name" value="Hexapep_transf_CS"/>
</dbReference>
<accession>A0A847R936</accession>
<evidence type="ECO:0000256" key="2">
    <source>
        <dbReference type="ARBA" id="ARBA00022679"/>
    </source>
</evidence>
<keyword evidence="6" id="KW-1185">Reference proteome</keyword>
<reference evidence="5 6" key="1">
    <citation type="submission" date="2020-04" db="EMBL/GenBank/DDBJ databases">
        <title>Marinomonas sp. M1K-6 isolated from the deep seawater of the Mariana Trench.</title>
        <authorList>
            <person name="Li Y."/>
        </authorList>
    </citation>
    <scope>NUCLEOTIDE SEQUENCE [LARGE SCALE GENOMIC DNA]</scope>
    <source>
        <strain evidence="5 6">M1K-6</strain>
    </source>
</reference>
<dbReference type="EMBL" id="JABAEK010000024">
    <property type="protein sequence ID" value="NLQ18973.1"/>
    <property type="molecule type" value="Genomic_DNA"/>
</dbReference>
<dbReference type="CDD" id="cd03358">
    <property type="entry name" value="LbH_WxcM_N_like"/>
    <property type="match status" value="1"/>
</dbReference>
<organism evidence="5 6">
    <name type="scientific">Marinomonas profundi</name>
    <dbReference type="NCBI Taxonomy" id="2726122"/>
    <lineage>
        <taxon>Bacteria</taxon>
        <taxon>Pseudomonadati</taxon>
        <taxon>Pseudomonadota</taxon>
        <taxon>Gammaproteobacteria</taxon>
        <taxon>Oceanospirillales</taxon>
        <taxon>Oceanospirillaceae</taxon>
        <taxon>Marinomonas</taxon>
    </lineage>
</organism>
<dbReference type="GO" id="GO:0016746">
    <property type="term" value="F:acyltransferase activity"/>
    <property type="evidence" value="ECO:0007669"/>
    <property type="project" value="UniProtKB-KW"/>
</dbReference>
<evidence type="ECO:0000256" key="3">
    <source>
        <dbReference type="ARBA" id="ARBA00022737"/>
    </source>
</evidence>
<dbReference type="PROSITE" id="PS00101">
    <property type="entry name" value="HEXAPEP_TRANSFERASES"/>
    <property type="match status" value="1"/>
</dbReference>